<dbReference type="SUPFAM" id="SSF103473">
    <property type="entry name" value="MFS general substrate transporter"/>
    <property type="match status" value="1"/>
</dbReference>
<evidence type="ECO:0000256" key="3">
    <source>
        <dbReference type="ARBA" id="ARBA00022692"/>
    </source>
</evidence>
<feature type="transmembrane region" description="Helical" evidence="7">
    <location>
        <begin position="400"/>
        <end position="422"/>
    </location>
</feature>
<dbReference type="PROSITE" id="PS50850">
    <property type="entry name" value="MFS"/>
    <property type="match status" value="1"/>
</dbReference>
<keyword evidence="5 7" id="KW-0472">Membrane</keyword>
<dbReference type="InterPro" id="IPR011701">
    <property type="entry name" value="MFS"/>
</dbReference>
<dbReference type="STRING" id="137246.A0A401SK33"/>
<comment type="caution">
    <text evidence="9">The sequence shown here is derived from an EMBL/GenBank/DDBJ whole genome shotgun (WGS) entry which is preliminary data.</text>
</comment>
<feature type="transmembrane region" description="Helical" evidence="7">
    <location>
        <begin position="190"/>
        <end position="210"/>
    </location>
</feature>
<dbReference type="Gene3D" id="1.20.1250.20">
    <property type="entry name" value="MFS general substrate transporter like domains"/>
    <property type="match status" value="2"/>
</dbReference>
<dbReference type="AlphaFoldDB" id="A0A401SK33"/>
<feature type="transmembrane region" description="Helical" evidence="7">
    <location>
        <begin position="64"/>
        <end position="83"/>
    </location>
</feature>
<evidence type="ECO:0000313" key="9">
    <source>
        <dbReference type="EMBL" id="GCC30753.1"/>
    </source>
</evidence>
<dbReference type="GO" id="GO:0016020">
    <property type="term" value="C:membrane"/>
    <property type="evidence" value="ECO:0007669"/>
    <property type="project" value="UniProtKB-SubCell"/>
</dbReference>
<dbReference type="PANTHER" id="PTHR23506">
    <property type="entry name" value="GH10249P"/>
    <property type="match status" value="1"/>
</dbReference>
<evidence type="ECO:0000313" key="10">
    <source>
        <dbReference type="Proteomes" id="UP000287033"/>
    </source>
</evidence>
<feature type="transmembrane region" description="Helical" evidence="7">
    <location>
        <begin position="298"/>
        <end position="320"/>
    </location>
</feature>
<feature type="transmembrane region" description="Helical" evidence="7">
    <location>
        <begin position="157"/>
        <end position="178"/>
    </location>
</feature>
<name>A0A401SK33_CHIPU</name>
<dbReference type="CDD" id="cd17385">
    <property type="entry name" value="MFS_SLC18B1"/>
    <property type="match status" value="1"/>
</dbReference>
<feature type="transmembrane region" description="Helical" evidence="7">
    <location>
        <begin position="231"/>
        <end position="252"/>
    </location>
</feature>
<gene>
    <name evidence="9" type="ORF">chiPu_0009207</name>
</gene>
<feature type="transmembrane region" description="Helical" evidence="7">
    <location>
        <begin position="326"/>
        <end position="352"/>
    </location>
</feature>
<evidence type="ECO:0000256" key="6">
    <source>
        <dbReference type="SAM" id="MobiDB-lite"/>
    </source>
</evidence>
<keyword evidence="10" id="KW-1185">Reference proteome</keyword>
<reference evidence="9 10" key="1">
    <citation type="journal article" date="2018" name="Nat. Ecol. Evol.">
        <title>Shark genomes provide insights into elasmobranch evolution and the origin of vertebrates.</title>
        <authorList>
            <person name="Hara Y"/>
            <person name="Yamaguchi K"/>
            <person name="Onimaru K"/>
            <person name="Kadota M"/>
            <person name="Koyanagi M"/>
            <person name="Keeley SD"/>
            <person name="Tatsumi K"/>
            <person name="Tanaka K"/>
            <person name="Motone F"/>
            <person name="Kageyama Y"/>
            <person name="Nozu R"/>
            <person name="Adachi N"/>
            <person name="Nishimura O"/>
            <person name="Nakagawa R"/>
            <person name="Tanegashima C"/>
            <person name="Kiyatake I"/>
            <person name="Matsumoto R"/>
            <person name="Murakumo K"/>
            <person name="Nishida K"/>
            <person name="Terakita A"/>
            <person name="Kuratani S"/>
            <person name="Sato K"/>
            <person name="Hyodo S Kuraku.S."/>
        </authorList>
    </citation>
    <scope>NUCLEOTIDE SEQUENCE [LARGE SCALE GENOMIC DNA]</scope>
</reference>
<dbReference type="InterPro" id="IPR050930">
    <property type="entry name" value="MFS_Vesicular_Transporter"/>
</dbReference>
<evidence type="ECO:0000256" key="2">
    <source>
        <dbReference type="ARBA" id="ARBA00022448"/>
    </source>
</evidence>
<feature type="transmembrane region" description="Helical" evidence="7">
    <location>
        <begin position="95"/>
        <end position="114"/>
    </location>
</feature>
<feature type="transmembrane region" description="Helical" evidence="7">
    <location>
        <begin position="28"/>
        <end position="52"/>
    </location>
</feature>
<dbReference type="Proteomes" id="UP000287033">
    <property type="component" value="Unassembled WGS sequence"/>
</dbReference>
<dbReference type="PANTHER" id="PTHR23506:SF26">
    <property type="entry name" value="MFS-TYPE TRANSPORTER SLC18B1"/>
    <property type="match status" value="1"/>
</dbReference>
<evidence type="ECO:0000256" key="7">
    <source>
        <dbReference type="SAM" id="Phobius"/>
    </source>
</evidence>
<dbReference type="InterPro" id="IPR036259">
    <property type="entry name" value="MFS_trans_sf"/>
</dbReference>
<keyword evidence="4 7" id="KW-1133">Transmembrane helix</keyword>
<accession>A0A401SK33</accession>
<protein>
    <recommendedName>
        <fullName evidence="8">Major facilitator superfamily (MFS) profile domain-containing protein</fullName>
    </recommendedName>
</protein>
<evidence type="ECO:0000256" key="4">
    <source>
        <dbReference type="ARBA" id="ARBA00022989"/>
    </source>
</evidence>
<dbReference type="GO" id="GO:0022857">
    <property type="term" value="F:transmembrane transporter activity"/>
    <property type="evidence" value="ECO:0007669"/>
    <property type="project" value="InterPro"/>
</dbReference>
<dbReference type="EMBL" id="BEZZ01000323">
    <property type="protein sequence ID" value="GCC30753.1"/>
    <property type="molecule type" value="Genomic_DNA"/>
</dbReference>
<dbReference type="OrthoDB" id="446368at2759"/>
<proteinExistence type="predicted"/>
<dbReference type="OMA" id="RLNFEWA"/>
<sequence>MSGQRTEVAGDQNENSRNESQKWTRSQIFTLVSAASLNFSSMICYSILAPFFPKEAGRKGANDTVVGMIFGCFALFNLVFSLVLGKYIVQIGAKFMFLSGMFISGWSTILFGLLDKAPNGPIFITLCFIIRSMDAIGFAGSITASFSILASTFPNNVATIMGLLEIFSGLGLVMGPPVGGFLYQTFGYEVPFIAVGCIVLLMVPLNMCILPNYDGIASKESFWKLLAIPKITFVCLIVISISSCIGFLDPTISLFVTEKFNLHSGYIGLVFLGFALSYALSSPLLGYLSDNIPRIRKWLMLIGSWLIAVSFFLLGPAPIFHIKCRLWMFVLMLVISGFSLSLSGIPVFPEIISCVYENGFEEGLGTLGLVSGMFGACWCLGSFVGPTLGGYLYEKLGFEWAAFIQGSFPLFFGSLLGLFFIVEIFQERRSLSGIHTDEERAPLISN</sequence>
<dbReference type="InterPro" id="IPR020846">
    <property type="entry name" value="MFS_dom"/>
</dbReference>
<evidence type="ECO:0000259" key="8">
    <source>
        <dbReference type="PROSITE" id="PS50850"/>
    </source>
</evidence>
<organism evidence="9 10">
    <name type="scientific">Chiloscyllium punctatum</name>
    <name type="common">Brownbanded bambooshark</name>
    <name type="synonym">Hemiscyllium punctatum</name>
    <dbReference type="NCBI Taxonomy" id="137246"/>
    <lineage>
        <taxon>Eukaryota</taxon>
        <taxon>Metazoa</taxon>
        <taxon>Chordata</taxon>
        <taxon>Craniata</taxon>
        <taxon>Vertebrata</taxon>
        <taxon>Chondrichthyes</taxon>
        <taxon>Elasmobranchii</taxon>
        <taxon>Galeomorphii</taxon>
        <taxon>Galeoidea</taxon>
        <taxon>Orectolobiformes</taxon>
        <taxon>Hemiscylliidae</taxon>
        <taxon>Chiloscyllium</taxon>
    </lineage>
</organism>
<feature type="region of interest" description="Disordered" evidence="6">
    <location>
        <begin position="1"/>
        <end position="20"/>
    </location>
</feature>
<feature type="transmembrane region" description="Helical" evidence="7">
    <location>
        <begin position="264"/>
        <end position="286"/>
    </location>
</feature>
<evidence type="ECO:0000256" key="5">
    <source>
        <dbReference type="ARBA" id="ARBA00023136"/>
    </source>
</evidence>
<dbReference type="Pfam" id="PF07690">
    <property type="entry name" value="MFS_1"/>
    <property type="match status" value="2"/>
</dbReference>
<feature type="domain" description="Major facilitator superfamily (MFS) profile" evidence="8">
    <location>
        <begin position="30"/>
        <end position="425"/>
    </location>
</feature>
<keyword evidence="3 7" id="KW-0812">Transmembrane</keyword>
<keyword evidence="2" id="KW-0813">Transport</keyword>
<evidence type="ECO:0000256" key="1">
    <source>
        <dbReference type="ARBA" id="ARBA00004141"/>
    </source>
</evidence>
<feature type="transmembrane region" description="Helical" evidence="7">
    <location>
        <begin position="364"/>
        <end position="388"/>
    </location>
</feature>
<comment type="subcellular location">
    <subcellularLocation>
        <location evidence="1">Membrane</location>
        <topology evidence="1">Multi-pass membrane protein</topology>
    </subcellularLocation>
</comment>
<feature type="transmembrane region" description="Helical" evidence="7">
    <location>
        <begin position="120"/>
        <end position="150"/>
    </location>
</feature>